<dbReference type="EMBL" id="PDNB01000074">
    <property type="protein sequence ID" value="PGH11339.1"/>
    <property type="molecule type" value="Genomic_DNA"/>
</dbReference>
<dbReference type="SMART" id="SM01130">
    <property type="entry name" value="DHDPS"/>
    <property type="match status" value="1"/>
</dbReference>
<dbReference type="PANTHER" id="PTHR12128">
    <property type="entry name" value="DIHYDRODIPICOLINATE SYNTHASE"/>
    <property type="match status" value="1"/>
</dbReference>
<dbReference type="PRINTS" id="PR00146">
    <property type="entry name" value="DHPICSNTHASE"/>
</dbReference>
<evidence type="ECO:0008006" key="5">
    <source>
        <dbReference type="Google" id="ProtNLM"/>
    </source>
</evidence>
<dbReference type="Pfam" id="PF00701">
    <property type="entry name" value="DHDPS"/>
    <property type="match status" value="2"/>
</dbReference>
<comment type="similarity">
    <text evidence="1">Belongs to the DapA family.</text>
</comment>
<dbReference type="Proteomes" id="UP000223968">
    <property type="component" value="Unassembled WGS sequence"/>
</dbReference>
<comment type="caution">
    <text evidence="3">The sequence shown here is derived from an EMBL/GenBank/DDBJ whole genome shotgun (WGS) entry which is preliminary data.</text>
</comment>
<dbReference type="GO" id="GO:0008840">
    <property type="term" value="F:4-hydroxy-tetrahydrodipicolinate synthase activity"/>
    <property type="evidence" value="ECO:0007669"/>
    <property type="project" value="TreeGrafter"/>
</dbReference>
<evidence type="ECO:0000256" key="2">
    <source>
        <dbReference type="PIRSR" id="PIRSR001365-1"/>
    </source>
</evidence>
<keyword evidence="4" id="KW-1185">Reference proteome</keyword>
<dbReference type="AlphaFoldDB" id="A0A2B7XQV5"/>
<evidence type="ECO:0000313" key="4">
    <source>
        <dbReference type="Proteomes" id="UP000223968"/>
    </source>
</evidence>
<feature type="active site" description="Schiff-base intermediate with substrate" evidence="2">
    <location>
        <position position="179"/>
    </location>
</feature>
<dbReference type="STRING" id="1447875.A0A2B7XQV5"/>
<accession>A0A2B7XQV5</accession>
<dbReference type="Gene3D" id="3.20.20.70">
    <property type="entry name" value="Aldolase class I"/>
    <property type="match status" value="1"/>
</dbReference>
<proteinExistence type="inferred from homology"/>
<name>A0A2B7XQV5_9EURO</name>
<keyword evidence="1" id="KW-0456">Lyase</keyword>
<evidence type="ECO:0000313" key="3">
    <source>
        <dbReference type="EMBL" id="PGH11339.1"/>
    </source>
</evidence>
<dbReference type="CDD" id="cd00408">
    <property type="entry name" value="DHDPS-like"/>
    <property type="match status" value="1"/>
</dbReference>
<evidence type="ECO:0000256" key="1">
    <source>
        <dbReference type="PIRNR" id="PIRNR001365"/>
    </source>
</evidence>
<dbReference type="PANTHER" id="PTHR12128:SF24">
    <property type="entry name" value="DIHYDRODIPICOLINATE SYNTHETASE FAMILY PROTEIN (AFU_ORTHOLOGUE AFUA_3G11920)"/>
    <property type="match status" value="1"/>
</dbReference>
<protein>
    <recommendedName>
        <fullName evidence="5">Dihydrodipicolinate synthase</fullName>
    </recommendedName>
</protein>
<sequence length="340" mass="36050">MSPSKPRTPLRPGVYAPTMTFFDPVTEDLDLSSIRKHAVRLAKAGLVGLVTMGSNGEAVHLSRAERTLVTQTTRAALDEAGFHDVPVIVGASEQSIRGTIELCQESAEAGGEYVLLVPPSYYRAAMGNEEALYEYFTGVADGSPLPLILYNYPGAVAGIDMDSDFLIRISQHPNIIGTKFTCGNTGKLTRVARAMHAITPPSPIVSPSSSSSSYQSSPPAPPYIAFGGMADFALQTLISGGSAILAGGANVMPRLCVQIFNLWGNGRIAEAIELQKVLSAGDWVLTKAAIPGTKSAIQSYFGYGGYPRRPLGRLSEANVRAIVEGISEAMEVEMGLKDVV</sequence>
<reference evidence="3 4" key="1">
    <citation type="submission" date="2017-10" db="EMBL/GenBank/DDBJ databases">
        <title>Comparative genomics in systemic dimorphic fungi from Ajellomycetaceae.</title>
        <authorList>
            <person name="Munoz J.F."/>
            <person name="Mcewen J.G."/>
            <person name="Clay O.K."/>
            <person name="Cuomo C.A."/>
        </authorList>
    </citation>
    <scope>NUCLEOTIDE SEQUENCE [LARGE SCALE GENOMIC DNA]</scope>
    <source>
        <strain evidence="3 4">UAMH5409</strain>
    </source>
</reference>
<dbReference type="SUPFAM" id="SSF51569">
    <property type="entry name" value="Aldolase"/>
    <property type="match status" value="1"/>
</dbReference>
<dbReference type="InterPro" id="IPR002220">
    <property type="entry name" value="DapA-like"/>
</dbReference>
<gene>
    <name evidence="3" type="ORF">AJ79_04955</name>
</gene>
<dbReference type="OrthoDB" id="191315at2759"/>
<dbReference type="InterPro" id="IPR013785">
    <property type="entry name" value="Aldolase_TIM"/>
</dbReference>
<feature type="active site" description="Proton donor/acceptor" evidence="2">
    <location>
        <position position="150"/>
    </location>
</feature>
<organism evidence="3 4">
    <name type="scientific">Helicocarpus griseus UAMH5409</name>
    <dbReference type="NCBI Taxonomy" id="1447875"/>
    <lineage>
        <taxon>Eukaryota</taxon>
        <taxon>Fungi</taxon>
        <taxon>Dikarya</taxon>
        <taxon>Ascomycota</taxon>
        <taxon>Pezizomycotina</taxon>
        <taxon>Eurotiomycetes</taxon>
        <taxon>Eurotiomycetidae</taxon>
        <taxon>Onygenales</taxon>
        <taxon>Ajellomycetaceae</taxon>
        <taxon>Helicocarpus</taxon>
    </lineage>
</organism>
<dbReference type="PIRSF" id="PIRSF001365">
    <property type="entry name" value="DHDPS"/>
    <property type="match status" value="1"/>
</dbReference>